<dbReference type="EMBL" id="KZ819326">
    <property type="protein sequence ID" value="PWN20877.1"/>
    <property type="molecule type" value="Genomic_DNA"/>
</dbReference>
<evidence type="ECO:0000313" key="1">
    <source>
        <dbReference type="EMBL" id="PWN20877.1"/>
    </source>
</evidence>
<dbReference type="AlphaFoldDB" id="A0A316U6I5"/>
<dbReference type="RefSeq" id="XP_025348037.1">
    <property type="nucleotide sequence ID" value="XM_025494243.1"/>
</dbReference>
<dbReference type="GeneID" id="37015977"/>
<reference evidence="1 2" key="1">
    <citation type="journal article" date="2018" name="Mol. Biol. Evol.">
        <title>Broad Genomic Sampling Reveals a Smut Pathogenic Ancestry of the Fungal Clade Ustilaginomycotina.</title>
        <authorList>
            <person name="Kijpornyongpan T."/>
            <person name="Mondo S.J."/>
            <person name="Barry K."/>
            <person name="Sandor L."/>
            <person name="Lee J."/>
            <person name="Lipzen A."/>
            <person name="Pangilinan J."/>
            <person name="LaButti K."/>
            <person name="Hainaut M."/>
            <person name="Henrissat B."/>
            <person name="Grigoriev I.V."/>
            <person name="Spatafora J.W."/>
            <person name="Aime M.C."/>
        </authorList>
    </citation>
    <scope>NUCLEOTIDE SEQUENCE [LARGE SCALE GENOMIC DNA]</scope>
    <source>
        <strain evidence="1 2">MCA 4718</strain>
    </source>
</reference>
<proteinExistence type="predicted"/>
<organism evidence="1 2">
    <name type="scientific">Pseudomicrostroma glucosiphilum</name>
    <dbReference type="NCBI Taxonomy" id="1684307"/>
    <lineage>
        <taxon>Eukaryota</taxon>
        <taxon>Fungi</taxon>
        <taxon>Dikarya</taxon>
        <taxon>Basidiomycota</taxon>
        <taxon>Ustilaginomycotina</taxon>
        <taxon>Exobasidiomycetes</taxon>
        <taxon>Microstromatales</taxon>
        <taxon>Microstromatales incertae sedis</taxon>
        <taxon>Pseudomicrostroma</taxon>
    </lineage>
</organism>
<sequence>MTAKEILSTTLFHPTEIVSLTYAHRDDLTSSTTPQQNMKVLSNPLVLNVLLCAPALVAAARTGLQSRPYSAITLSAIQAPGSLQPTTHLDARMLSTSKKWIKKVKKALTPKKKATVAPRPRSRWGGYMDRFKSSRLGRETKLAQKVERDRLAAEEQRAAAMALAPPPFGIGAIHDLVELLNCIAFVDDFTALSSSMRLLHFCLAFIALLCTPALAAGAPTRPQFPPHSIGDLSAIGVERPSGSAMDLDARMLTPSKKWIKAVKKAIKPKKKKGGLPRQSAWQSYKERVDSSRLGRLVNPAKAAERDRAEQIKSDAAMDFIRMHSPYGAF</sequence>
<evidence type="ECO:0000313" key="2">
    <source>
        <dbReference type="Proteomes" id="UP000245942"/>
    </source>
</evidence>
<protein>
    <submittedName>
        <fullName evidence="1">Uncharacterized protein</fullName>
    </submittedName>
</protein>
<gene>
    <name evidence="1" type="ORF">BCV69DRAFT_298678</name>
</gene>
<keyword evidence="2" id="KW-1185">Reference proteome</keyword>
<accession>A0A316U6I5</accession>
<name>A0A316U6I5_9BASI</name>
<dbReference type="Proteomes" id="UP000245942">
    <property type="component" value="Unassembled WGS sequence"/>
</dbReference>